<proteinExistence type="inferred from homology"/>
<keyword evidence="5" id="KW-1133">Transmembrane helix</keyword>
<gene>
    <name evidence="10" type="ORF">EUGRSUZ_G01129</name>
</gene>
<dbReference type="GO" id="GO:0016020">
    <property type="term" value="C:membrane"/>
    <property type="evidence" value="ECO:0007669"/>
    <property type="project" value="UniProtKB-SubCell"/>
</dbReference>
<dbReference type="AlphaFoldDB" id="A0A059BBW3"/>
<protein>
    <submittedName>
        <fullName evidence="10">Uncharacterized protein</fullName>
    </submittedName>
</protein>
<dbReference type="OMA" id="TWNDLFI"/>
<reference evidence="10" key="1">
    <citation type="submission" date="2013-07" db="EMBL/GenBank/DDBJ databases">
        <title>The genome of Eucalyptus grandis.</title>
        <authorList>
            <person name="Schmutz J."/>
            <person name="Hayes R."/>
            <person name="Myburg A."/>
            <person name="Tuskan G."/>
            <person name="Grattapaglia D."/>
            <person name="Rokhsar D.S."/>
        </authorList>
    </citation>
    <scope>NUCLEOTIDE SEQUENCE</scope>
    <source>
        <tissue evidence="10">Leaf extractions</tissue>
    </source>
</reference>
<dbReference type="GO" id="GO:0016413">
    <property type="term" value="F:O-acetyltransferase activity"/>
    <property type="evidence" value="ECO:0000318"/>
    <property type="project" value="GO_Central"/>
</dbReference>
<dbReference type="Gramene" id="KCW63499">
    <property type="protein sequence ID" value="KCW63499"/>
    <property type="gene ID" value="EUGRSUZ_G01129"/>
</dbReference>
<keyword evidence="4" id="KW-0735">Signal-anchor</keyword>
<sequence length="483" mass="53245">MQLLGGNGGGGGEAAGASNPTLNGSDPTRKARSIFASCTLSKFQRRSATAAAAAAALNLRRPMATARDLRSKPNSLLPLLSLLCFVSLLLALSLFRRAASPTPAAASHQTLEVKRHPPAGAAGGGGGGRRPCDYSVGSWIYDPSFESPVRYDGSCKEIFKGWNCIAGGKPGARDLGKWRWKPAACDLPAFDPVGFLEMNRNTNIGFVGDSLNRNMFVSLFCSLKKVSGEVKKWRPAGADRGFTFLRYNLTIAYHRTNLLARYGRWSANADDGELVSLGYKEGYRVDVDLPEGTWAAAPQFHDILIFNTGHWWWAPSKFDPIKSPMLFFRKGQPLIPPLKPDIGLDLVLENMMKYVSKEAKSGTIKFFRTQSPRHFEGGDWDQGGSCPRSKPLLPEQVEELFGIENNGTNVEARLVNQHLYKALKGSDFHVLDITHLSEFRADAHPSTFGGKKHDDCMHWCLPGITDTWNDIFVMLLTQIRRSR</sequence>
<feature type="compositionally biased region" description="Gly residues" evidence="7">
    <location>
        <begin position="1"/>
        <end position="14"/>
    </location>
</feature>
<name>A0A059BBW3_EUCGR</name>
<comment type="similarity">
    <text evidence="2">Belongs to the PC-esterase family. TBL subfamily.</text>
</comment>
<feature type="domain" description="Trichome birefringence-like N-terminal" evidence="9">
    <location>
        <begin position="131"/>
        <end position="186"/>
    </location>
</feature>
<evidence type="ECO:0000256" key="3">
    <source>
        <dbReference type="ARBA" id="ARBA00022692"/>
    </source>
</evidence>
<evidence type="ECO:0000256" key="6">
    <source>
        <dbReference type="ARBA" id="ARBA00023136"/>
    </source>
</evidence>
<evidence type="ECO:0000256" key="5">
    <source>
        <dbReference type="ARBA" id="ARBA00022989"/>
    </source>
</evidence>
<dbReference type="FunCoup" id="A0A059BBW3">
    <property type="interactions" value="203"/>
</dbReference>
<dbReference type="InterPro" id="IPR025846">
    <property type="entry name" value="TBL_N"/>
</dbReference>
<dbReference type="eggNOG" id="ENOG502QS9I">
    <property type="taxonomic scope" value="Eukaryota"/>
</dbReference>
<keyword evidence="6" id="KW-0472">Membrane</keyword>
<dbReference type="Pfam" id="PF13839">
    <property type="entry name" value="PC-Esterase"/>
    <property type="match status" value="1"/>
</dbReference>
<evidence type="ECO:0000313" key="10">
    <source>
        <dbReference type="EMBL" id="KCW63499.1"/>
    </source>
</evidence>
<dbReference type="GO" id="GO:0005794">
    <property type="term" value="C:Golgi apparatus"/>
    <property type="evidence" value="ECO:0000318"/>
    <property type="project" value="GO_Central"/>
</dbReference>
<dbReference type="InParanoid" id="A0A059BBW3"/>
<evidence type="ECO:0000256" key="4">
    <source>
        <dbReference type="ARBA" id="ARBA00022968"/>
    </source>
</evidence>
<evidence type="ECO:0000256" key="7">
    <source>
        <dbReference type="SAM" id="MobiDB-lite"/>
    </source>
</evidence>
<evidence type="ECO:0000256" key="2">
    <source>
        <dbReference type="ARBA" id="ARBA00007727"/>
    </source>
</evidence>
<dbReference type="STRING" id="71139.A0A059BBW3"/>
<dbReference type="PANTHER" id="PTHR32285">
    <property type="entry name" value="PROTEIN TRICHOME BIREFRINGENCE-LIKE 9-RELATED"/>
    <property type="match status" value="1"/>
</dbReference>
<feature type="domain" description="Trichome birefringence-like C-terminal" evidence="8">
    <location>
        <begin position="187"/>
        <end position="473"/>
    </location>
</feature>
<evidence type="ECO:0000256" key="1">
    <source>
        <dbReference type="ARBA" id="ARBA00004167"/>
    </source>
</evidence>
<feature type="region of interest" description="Disordered" evidence="7">
    <location>
        <begin position="1"/>
        <end position="28"/>
    </location>
</feature>
<keyword evidence="3" id="KW-0812">Transmembrane</keyword>
<comment type="subcellular location">
    <subcellularLocation>
        <location evidence="1">Membrane</location>
        <topology evidence="1">Single-pass membrane protein</topology>
    </subcellularLocation>
</comment>
<evidence type="ECO:0000259" key="8">
    <source>
        <dbReference type="Pfam" id="PF13839"/>
    </source>
</evidence>
<dbReference type="Pfam" id="PF14416">
    <property type="entry name" value="PMR5N"/>
    <property type="match status" value="1"/>
</dbReference>
<evidence type="ECO:0000259" key="9">
    <source>
        <dbReference type="Pfam" id="PF14416"/>
    </source>
</evidence>
<accession>A0A059BBW3</accession>
<dbReference type="PANTHER" id="PTHR32285:SF12">
    <property type="entry name" value="PROTEIN TRICHOME BIREFRINGENCE-LIKE 13"/>
    <property type="match status" value="1"/>
</dbReference>
<organism evidence="10">
    <name type="scientific">Eucalyptus grandis</name>
    <name type="common">Flooded gum</name>
    <dbReference type="NCBI Taxonomy" id="71139"/>
    <lineage>
        <taxon>Eukaryota</taxon>
        <taxon>Viridiplantae</taxon>
        <taxon>Streptophyta</taxon>
        <taxon>Embryophyta</taxon>
        <taxon>Tracheophyta</taxon>
        <taxon>Spermatophyta</taxon>
        <taxon>Magnoliopsida</taxon>
        <taxon>eudicotyledons</taxon>
        <taxon>Gunneridae</taxon>
        <taxon>Pentapetalae</taxon>
        <taxon>rosids</taxon>
        <taxon>malvids</taxon>
        <taxon>Myrtales</taxon>
        <taxon>Myrtaceae</taxon>
        <taxon>Myrtoideae</taxon>
        <taxon>Eucalypteae</taxon>
        <taxon>Eucalyptus</taxon>
    </lineage>
</organism>
<dbReference type="InterPro" id="IPR029962">
    <property type="entry name" value="TBL"/>
</dbReference>
<feature type="region of interest" description="Disordered" evidence="7">
    <location>
        <begin position="105"/>
        <end position="128"/>
    </location>
</feature>
<dbReference type="EMBL" id="KK198759">
    <property type="protein sequence ID" value="KCW63499.1"/>
    <property type="molecule type" value="Genomic_DNA"/>
</dbReference>
<dbReference type="InterPro" id="IPR026057">
    <property type="entry name" value="TBL_C"/>
</dbReference>